<feature type="region of interest" description="Disordered" evidence="1">
    <location>
        <begin position="1"/>
        <end position="43"/>
    </location>
</feature>
<feature type="compositionally biased region" description="Polar residues" evidence="1">
    <location>
        <begin position="1"/>
        <end position="15"/>
    </location>
</feature>
<name>A0AA45AR71_VERDA</name>
<evidence type="ECO:0000313" key="3">
    <source>
        <dbReference type="Proteomes" id="UP000236305"/>
    </source>
</evidence>
<sequence length="43" mass="4616">MAHLPSMTNGFNKSRTIVDDHSNNGGPGAFSLGVRRSNEVESQ</sequence>
<dbReference type="AlphaFoldDB" id="A0AA45AR71"/>
<evidence type="ECO:0000256" key="1">
    <source>
        <dbReference type="SAM" id="MobiDB-lite"/>
    </source>
</evidence>
<accession>A0AA45AR71</accession>
<proteinExistence type="predicted"/>
<dbReference type="Proteomes" id="UP000236305">
    <property type="component" value="Unassembled WGS sequence"/>
</dbReference>
<protein>
    <submittedName>
        <fullName evidence="2">Uncharacterized protein</fullName>
    </submittedName>
</protein>
<gene>
    <name evidence="2" type="ORF">BJF96_g1231</name>
</gene>
<evidence type="ECO:0000313" key="2">
    <source>
        <dbReference type="EMBL" id="PNH35635.1"/>
    </source>
</evidence>
<dbReference type="EMBL" id="MPSH01000003">
    <property type="protein sequence ID" value="PNH35635.1"/>
    <property type="molecule type" value="Genomic_DNA"/>
</dbReference>
<reference evidence="2 3" key="1">
    <citation type="submission" date="2017-12" db="EMBL/GenBank/DDBJ databases">
        <title>Comparative genomics yields insights into virulence evolution of Verticillium dahliae.</title>
        <authorList>
            <person name="Fan R."/>
            <person name="Armitage A.D."/>
            <person name="Cascant-Lopez E."/>
            <person name="Sobczyk M."/>
            <person name="Cockerton H.M."/>
            <person name="Harrison R.J."/>
        </authorList>
    </citation>
    <scope>NUCLEOTIDE SEQUENCE [LARGE SCALE GENOMIC DNA]</scope>
    <source>
        <strain evidence="2 3">12008</strain>
    </source>
</reference>
<organism evidence="2 3">
    <name type="scientific">Verticillium dahliae</name>
    <name type="common">Verticillium wilt</name>
    <dbReference type="NCBI Taxonomy" id="27337"/>
    <lineage>
        <taxon>Eukaryota</taxon>
        <taxon>Fungi</taxon>
        <taxon>Dikarya</taxon>
        <taxon>Ascomycota</taxon>
        <taxon>Pezizomycotina</taxon>
        <taxon>Sordariomycetes</taxon>
        <taxon>Hypocreomycetidae</taxon>
        <taxon>Glomerellales</taxon>
        <taxon>Plectosphaerellaceae</taxon>
        <taxon>Verticillium</taxon>
    </lineage>
</organism>
<comment type="caution">
    <text evidence="2">The sequence shown here is derived from an EMBL/GenBank/DDBJ whole genome shotgun (WGS) entry which is preliminary data.</text>
</comment>